<accession>A0AAD8PNX6</accession>
<dbReference type="AlphaFoldDB" id="A0AAD8PNX6"/>
<dbReference type="GeneID" id="85445841"/>
<dbReference type="EMBL" id="JAHLJV010000087">
    <property type="protein sequence ID" value="KAK1573699.1"/>
    <property type="molecule type" value="Genomic_DNA"/>
</dbReference>
<comment type="caution">
    <text evidence="3">The sequence shown here is derived from an EMBL/GenBank/DDBJ whole genome shotgun (WGS) entry which is preliminary data.</text>
</comment>
<evidence type="ECO:0000256" key="1">
    <source>
        <dbReference type="ARBA" id="ARBA00022737"/>
    </source>
</evidence>
<protein>
    <recommendedName>
        <fullName evidence="2">Nephrocystin 3-like N-terminal domain-containing protein</fullName>
    </recommendedName>
</protein>
<evidence type="ECO:0000259" key="2">
    <source>
        <dbReference type="Pfam" id="PF24883"/>
    </source>
</evidence>
<sequence>METNILADGLSGLRAIADTTFRLTMDSRKQTEIRRVANEIQNIAGLLHQLALLSSTFGDDHGCECVLSQLRSCHKTLDHLERLLLRRKADSQLKNVTPKWPFTIAWTTDLSKELNEQKEALARGLSAESTSDLHQTLSSRKYVVDSKAIAQHTSIAAVVAVEPGSLEIINFFLEFDQTTRLKSVLKEANSLNSFELWKSPEVDSWANATGSHLWVIAPAGAGKTVFAGAIIREAILRRHNHTVVVYVLCSFADVRTHNPVNVLSTIAAQVARQNQAAFKLLQGYYQELHQHKKKTKRPMIERLKSVLWEMCKFFEHVLIVVDGLDECGSGTASIAESLASLACQGEEALRVVIVSRLQENIENSFEGRFCKVQMTHTENDRHLFTATELERRIACGDLKFADAAMKDKTTQKLCLGSETSHAMRRWSSFKRSRALSKPPTGLF</sequence>
<feature type="domain" description="Nephrocystin 3-like N-terminal" evidence="2">
    <location>
        <begin position="196"/>
        <end position="356"/>
    </location>
</feature>
<dbReference type="Gene3D" id="3.40.50.300">
    <property type="entry name" value="P-loop containing nucleotide triphosphate hydrolases"/>
    <property type="match status" value="1"/>
</dbReference>
<evidence type="ECO:0000313" key="4">
    <source>
        <dbReference type="Proteomes" id="UP001230504"/>
    </source>
</evidence>
<gene>
    <name evidence="3" type="ORF">LY79DRAFT_593759</name>
</gene>
<dbReference type="Pfam" id="PF24883">
    <property type="entry name" value="NPHP3_N"/>
    <property type="match status" value="1"/>
</dbReference>
<organism evidence="3 4">
    <name type="scientific">Colletotrichum navitas</name>
    <dbReference type="NCBI Taxonomy" id="681940"/>
    <lineage>
        <taxon>Eukaryota</taxon>
        <taxon>Fungi</taxon>
        <taxon>Dikarya</taxon>
        <taxon>Ascomycota</taxon>
        <taxon>Pezizomycotina</taxon>
        <taxon>Sordariomycetes</taxon>
        <taxon>Hypocreomycetidae</taxon>
        <taxon>Glomerellales</taxon>
        <taxon>Glomerellaceae</taxon>
        <taxon>Colletotrichum</taxon>
        <taxon>Colletotrichum graminicola species complex</taxon>
    </lineage>
</organism>
<dbReference type="PANTHER" id="PTHR10039">
    <property type="entry name" value="AMELOGENIN"/>
    <property type="match status" value="1"/>
</dbReference>
<keyword evidence="4" id="KW-1185">Reference proteome</keyword>
<keyword evidence="1" id="KW-0677">Repeat</keyword>
<proteinExistence type="predicted"/>
<dbReference type="InterPro" id="IPR056884">
    <property type="entry name" value="NPHP3-like_N"/>
</dbReference>
<dbReference type="InterPro" id="IPR027417">
    <property type="entry name" value="P-loop_NTPase"/>
</dbReference>
<evidence type="ECO:0000313" key="3">
    <source>
        <dbReference type="EMBL" id="KAK1573699.1"/>
    </source>
</evidence>
<dbReference type="SUPFAM" id="SSF52540">
    <property type="entry name" value="P-loop containing nucleoside triphosphate hydrolases"/>
    <property type="match status" value="1"/>
</dbReference>
<reference evidence="3" key="1">
    <citation type="submission" date="2021-06" db="EMBL/GenBank/DDBJ databases">
        <title>Comparative genomics, transcriptomics and evolutionary studies reveal genomic signatures of adaptation to plant cell wall in hemibiotrophic fungi.</title>
        <authorList>
            <consortium name="DOE Joint Genome Institute"/>
            <person name="Baroncelli R."/>
            <person name="Diaz J.F."/>
            <person name="Benocci T."/>
            <person name="Peng M."/>
            <person name="Battaglia E."/>
            <person name="Haridas S."/>
            <person name="Andreopoulos W."/>
            <person name="Labutti K."/>
            <person name="Pangilinan J."/>
            <person name="Floch G.L."/>
            <person name="Makela M.R."/>
            <person name="Henrissat B."/>
            <person name="Grigoriev I.V."/>
            <person name="Crouch J.A."/>
            <person name="De Vries R.P."/>
            <person name="Sukno S.A."/>
            <person name="Thon M.R."/>
        </authorList>
    </citation>
    <scope>NUCLEOTIDE SEQUENCE</scope>
    <source>
        <strain evidence="3">CBS 125086</strain>
    </source>
</reference>
<name>A0AAD8PNX6_9PEZI</name>
<dbReference type="Proteomes" id="UP001230504">
    <property type="component" value="Unassembled WGS sequence"/>
</dbReference>
<dbReference type="RefSeq" id="XP_060409291.1">
    <property type="nucleotide sequence ID" value="XM_060561601.1"/>
</dbReference>